<reference evidence="2" key="2">
    <citation type="submission" date="2021-09" db="EMBL/GenBank/DDBJ databases">
        <authorList>
            <person name="Gilroy R."/>
        </authorList>
    </citation>
    <scope>NUCLEOTIDE SEQUENCE</scope>
    <source>
        <strain evidence="2">1647</strain>
    </source>
</reference>
<protein>
    <submittedName>
        <fullName evidence="2">Uncharacterized protein</fullName>
    </submittedName>
</protein>
<dbReference type="Proteomes" id="UP000775129">
    <property type="component" value="Unassembled WGS sequence"/>
</dbReference>
<sequence>MTTSLHPSASAHTAAAAITCDPDFVLPDRSANPPRLPAWIVVTIAVTSACAVALVSRHT</sequence>
<gene>
    <name evidence="2" type="ORF">K8W24_04540</name>
</gene>
<keyword evidence="1" id="KW-0472">Membrane</keyword>
<evidence type="ECO:0000313" key="2">
    <source>
        <dbReference type="EMBL" id="HJF49054.1"/>
    </source>
</evidence>
<name>A0A921GMU1_9MICO</name>
<comment type="caution">
    <text evidence="2">The sequence shown here is derived from an EMBL/GenBank/DDBJ whole genome shotgun (WGS) entry which is preliminary data.</text>
</comment>
<evidence type="ECO:0000313" key="3">
    <source>
        <dbReference type="Proteomes" id="UP000775129"/>
    </source>
</evidence>
<organism evidence="2 3">
    <name type="scientific">Brachybacterium paraconglomeratum</name>
    <dbReference type="NCBI Taxonomy" id="173362"/>
    <lineage>
        <taxon>Bacteria</taxon>
        <taxon>Bacillati</taxon>
        <taxon>Actinomycetota</taxon>
        <taxon>Actinomycetes</taxon>
        <taxon>Micrococcales</taxon>
        <taxon>Dermabacteraceae</taxon>
        <taxon>Brachybacterium</taxon>
    </lineage>
</organism>
<dbReference type="EMBL" id="DYWO01000140">
    <property type="protein sequence ID" value="HJF49054.1"/>
    <property type="molecule type" value="Genomic_DNA"/>
</dbReference>
<proteinExistence type="predicted"/>
<dbReference type="AlphaFoldDB" id="A0A921GMU1"/>
<keyword evidence="1" id="KW-0812">Transmembrane</keyword>
<accession>A0A921GMU1</accession>
<evidence type="ECO:0000256" key="1">
    <source>
        <dbReference type="SAM" id="Phobius"/>
    </source>
</evidence>
<reference evidence="2" key="1">
    <citation type="journal article" date="2021" name="PeerJ">
        <title>Extensive microbial diversity within the chicken gut microbiome revealed by metagenomics and culture.</title>
        <authorList>
            <person name="Gilroy R."/>
            <person name="Ravi A."/>
            <person name="Getino M."/>
            <person name="Pursley I."/>
            <person name="Horton D.L."/>
            <person name="Alikhan N.F."/>
            <person name="Baker D."/>
            <person name="Gharbi K."/>
            <person name="Hall N."/>
            <person name="Watson M."/>
            <person name="Adriaenssens E.M."/>
            <person name="Foster-Nyarko E."/>
            <person name="Jarju S."/>
            <person name="Secka A."/>
            <person name="Antonio M."/>
            <person name="Oren A."/>
            <person name="Chaudhuri R.R."/>
            <person name="La Ragione R."/>
            <person name="Hildebrand F."/>
            <person name="Pallen M.J."/>
        </authorList>
    </citation>
    <scope>NUCLEOTIDE SEQUENCE</scope>
    <source>
        <strain evidence="2">1647</strain>
    </source>
</reference>
<feature type="transmembrane region" description="Helical" evidence="1">
    <location>
        <begin position="36"/>
        <end position="55"/>
    </location>
</feature>
<keyword evidence="1" id="KW-1133">Transmembrane helix</keyword>